<evidence type="ECO:0008006" key="3">
    <source>
        <dbReference type="Google" id="ProtNLM"/>
    </source>
</evidence>
<evidence type="ECO:0000313" key="1">
    <source>
        <dbReference type="EMBL" id="KAK3325070.1"/>
    </source>
</evidence>
<dbReference type="PANTHER" id="PTHR40619:SF3">
    <property type="entry name" value="FUNGAL STAND N-TERMINAL GOODBYE DOMAIN-CONTAINING PROTEIN"/>
    <property type="match status" value="1"/>
</dbReference>
<keyword evidence="2" id="KW-1185">Reference proteome</keyword>
<protein>
    <recommendedName>
        <fullName evidence="3">Fungal STAND N-terminal Goodbye domain-containing protein</fullName>
    </recommendedName>
</protein>
<comment type="caution">
    <text evidence="1">The sequence shown here is derived from an EMBL/GenBank/DDBJ whole genome shotgun (WGS) entry which is preliminary data.</text>
</comment>
<accession>A0AAE0MAK5</accession>
<evidence type="ECO:0000313" key="2">
    <source>
        <dbReference type="Proteomes" id="UP001283341"/>
    </source>
</evidence>
<reference evidence="1" key="1">
    <citation type="journal article" date="2023" name="Mol. Phylogenet. Evol.">
        <title>Genome-scale phylogeny and comparative genomics of the fungal order Sordariales.</title>
        <authorList>
            <person name="Hensen N."/>
            <person name="Bonometti L."/>
            <person name="Westerberg I."/>
            <person name="Brannstrom I.O."/>
            <person name="Guillou S."/>
            <person name="Cros-Aarteil S."/>
            <person name="Calhoun S."/>
            <person name="Haridas S."/>
            <person name="Kuo A."/>
            <person name="Mondo S."/>
            <person name="Pangilinan J."/>
            <person name="Riley R."/>
            <person name="LaButti K."/>
            <person name="Andreopoulos B."/>
            <person name="Lipzen A."/>
            <person name="Chen C."/>
            <person name="Yan M."/>
            <person name="Daum C."/>
            <person name="Ng V."/>
            <person name="Clum A."/>
            <person name="Steindorff A."/>
            <person name="Ohm R.A."/>
            <person name="Martin F."/>
            <person name="Silar P."/>
            <person name="Natvig D.O."/>
            <person name="Lalanne C."/>
            <person name="Gautier V."/>
            <person name="Ament-Velasquez S.L."/>
            <person name="Kruys A."/>
            <person name="Hutchinson M.I."/>
            <person name="Powell A.J."/>
            <person name="Barry K."/>
            <person name="Miller A.N."/>
            <person name="Grigoriev I.V."/>
            <person name="Debuchy R."/>
            <person name="Gladieux P."/>
            <person name="Hiltunen Thoren M."/>
            <person name="Johannesson H."/>
        </authorList>
    </citation>
    <scope>NUCLEOTIDE SEQUENCE</scope>
    <source>
        <strain evidence="1">CBS 118394</strain>
    </source>
</reference>
<dbReference type="PANTHER" id="PTHR40619">
    <property type="entry name" value="FUNGAL STAND N-TERMINAL GOODBYE DOMAIN-CONTAINING PROTEIN"/>
    <property type="match status" value="1"/>
</dbReference>
<dbReference type="EMBL" id="JAUEDM010000002">
    <property type="protein sequence ID" value="KAK3325070.1"/>
    <property type="molecule type" value="Genomic_DNA"/>
</dbReference>
<dbReference type="AlphaFoldDB" id="A0AAE0MAK5"/>
<dbReference type="Proteomes" id="UP001283341">
    <property type="component" value="Unassembled WGS sequence"/>
</dbReference>
<name>A0AAE0MAK5_9PEZI</name>
<reference evidence="1" key="2">
    <citation type="submission" date="2023-06" db="EMBL/GenBank/DDBJ databases">
        <authorList>
            <consortium name="Lawrence Berkeley National Laboratory"/>
            <person name="Haridas S."/>
            <person name="Hensen N."/>
            <person name="Bonometti L."/>
            <person name="Westerberg I."/>
            <person name="Brannstrom I.O."/>
            <person name="Guillou S."/>
            <person name="Cros-Aarteil S."/>
            <person name="Calhoun S."/>
            <person name="Kuo A."/>
            <person name="Mondo S."/>
            <person name="Pangilinan J."/>
            <person name="Riley R."/>
            <person name="Labutti K."/>
            <person name="Andreopoulos B."/>
            <person name="Lipzen A."/>
            <person name="Chen C."/>
            <person name="Yanf M."/>
            <person name="Daum C."/>
            <person name="Ng V."/>
            <person name="Clum A."/>
            <person name="Steindorff A."/>
            <person name="Ohm R."/>
            <person name="Martin F."/>
            <person name="Silar P."/>
            <person name="Natvig D."/>
            <person name="Lalanne C."/>
            <person name="Gautier V."/>
            <person name="Ament-Velasquez S.L."/>
            <person name="Kruys A."/>
            <person name="Hutchinson M.I."/>
            <person name="Powell A.J."/>
            <person name="Barry K."/>
            <person name="Miller A.N."/>
            <person name="Grigoriev I.V."/>
            <person name="Debuchy R."/>
            <person name="Gladieux P."/>
            <person name="Thoren M.H."/>
            <person name="Johannesson H."/>
        </authorList>
    </citation>
    <scope>NUCLEOTIDE SEQUENCE</scope>
    <source>
        <strain evidence="1">CBS 118394</strain>
    </source>
</reference>
<organism evidence="1 2">
    <name type="scientific">Apodospora peruviana</name>
    <dbReference type="NCBI Taxonomy" id="516989"/>
    <lineage>
        <taxon>Eukaryota</taxon>
        <taxon>Fungi</taxon>
        <taxon>Dikarya</taxon>
        <taxon>Ascomycota</taxon>
        <taxon>Pezizomycotina</taxon>
        <taxon>Sordariomycetes</taxon>
        <taxon>Sordariomycetidae</taxon>
        <taxon>Sordariales</taxon>
        <taxon>Lasiosphaeriaceae</taxon>
        <taxon>Apodospora</taxon>
    </lineage>
</organism>
<gene>
    <name evidence="1" type="ORF">B0H66DRAFT_109977</name>
</gene>
<proteinExistence type="predicted"/>
<sequence>MARDSEKVDSIVNRYLFERQEEMEEIHDAFGVKPPQADAPEPAWDSERSRDFLQVVDKYNTYLDQVSREFNFNAKACSWSVVLEKLQEANEALGKRIRRDKVIWLKGGVVLSHAASILQPVLQGIPNEAYGLSAGLGLIFHLAKDRDKAKHGIVNVFEDVARTFAIAGDAVESCAENHVEAAQLNDALDRLQITLFESIPSLIHTLVPDSTTQWLAAPFRGYRTEKLLESIRIDIKRVEARARTISEHFTKDHVKEIHSGVRGLHEQFQGLDERQQDILDTVNYALASQHGMTKMLHEVVELFNYFREQSSSPSTAASTAPPPSVSVASSRTFAFGPSSPLTQLPPDTKLPALKYILGIHDHSHVAKDLAYIARQEHSFDKKAMLSVSSIILNPHFQRWMTVDGSDFIYLVGRLERSYGKTSPISYFCAQFVNKLKESAPPTTITLHFFCGQHVAATDSLRSPRGLMRSLIAQFLRAWPHVSLDGMDLSALNGISHEALSIDDFCYLLEMVVRQVPPQYTVNCVIDDVNRLERDDIAEWRAEYDSVMNSLWRMGRTAAAAEGGEMPRFKVLITSPARSKWLRGENEVPEDHRVFVTDNGFSSCCR</sequence>